<dbReference type="PANTHER" id="PTHR46112:SF2">
    <property type="entry name" value="XAA-PRO AMINOPEPTIDASE P-RELATED"/>
    <property type="match status" value="1"/>
</dbReference>
<sequence length="72" mass="7998">MGFDYGLQVPTVVCQRFSVHEWPRLVPDETALIEENMVLMVEPGSYVPGLGGIRTEFILRVTRSGAEALATF</sequence>
<dbReference type="InterPro" id="IPR050659">
    <property type="entry name" value="Peptidase_M24B"/>
</dbReference>
<name>A0A6B0TKI2_9RHOB</name>
<gene>
    <name evidence="2" type="ORF">GSH16_06150</name>
</gene>
<evidence type="ECO:0000313" key="3">
    <source>
        <dbReference type="Proteomes" id="UP000436016"/>
    </source>
</evidence>
<evidence type="ECO:0000259" key="1">
    <source>
        <dbReference type="Pfam" id="PF00557"/>
    </source>
</evidence>
<protein>
    <submittedName>
        <fullName evidence="2">M24 family metallopeptidase</fullName>
    </submittedName>
</protein>
<dbReference type="Proteomes" id="UP000436016">
    <property type="component" value="Unassembled WGS sequence"/>
</dbReference>
<evidence type="ECO:0000313" key="2">
    <source>
        <dbReference type="EMBL" id="MXU65020.1"/>
    </source>
</evidence>
<dbReference type="AlphaFoldDB" id="A0A6B0TKI2"/>
<dbReference type="RefSeq" id="WP_160853113.1">
    <property type="nucleotide sequence ID" value="NZ_WUWG01000002.1"/>
</dbReference>
<comment type="caution">
    <text evidence="2">The sequence shown here is derived from an EMBL/GenBank/DDBJ whole genome shotgun (WGS) entry which is preliminary data.</text>
</comment>
<dbReference type="Pfam" id="PF00557">
    <property type="entry name" value="Peptidase_M24"/>
    <property type="match status" value="1"/>
</dbReference>
<dbReference type="InterPro" id="IPR000994">
    <property type="entry name" value="Pept_M24"/>
</dbReference>
<feature type="domain" description="Peptidase M24" evidence="1">
    <location>
        <begin position="18"/>
        <end position="62"/>
    </location>
</feature>
<accession>A0A6B0TKI2</accession>
<proteinExistence type="predicted"/>
<reference evidence="2 3" key="1">
    <citation type="submission" date="2019-12" db="EMBL/GenBank/DDBJ databases">
        <title>Strain KN286 was isolated from seawater, which was collected from Caroline Seamount in the tropical western Pacific.</title>
        <authorList>
            <person name="Wang Q."/>
        </authorList>
    </citation>
    <scope>NUCLEOTIDE SEQUENCE [LARGE SCALE GENOMIC DNA]</scope>
    <source>
        <strain evidence="2 3">KN286</strain>
    </source>
</reference>
<keyword evidence="3" id="KW-1185">Reference proteome</keyword>
<dbReference type="PANTHER" id="PTHR46112">
    <property type="entry name" value="AMINOPEPTIDASE"/>
    <property type="match status" value="1"/>
</dbReference>
<dbReference type="Gene3D" id="3.90.230.10">
    <property type="entry name" value="Creatinase/methionine aminopeptidase superfamily"/>
    <property type="match status" value="1"/>
</dbReference>
<dbReference type="EMBL" id="WUWG01000002">
    <property type="protein sequence ID" value="MXU65020.1"/>
    <property type="molecule type" value="Genomic_DNA"/>
</dbReference>
<organism evidence="2 3">
    <name type="scientific">Oceanomicrobium pacificus</name>
    <dbReference type="NCBI Taxonomy" id="2692916"/>
    <lineage>
        <taxon>Bacteria</taxon>
        <taxon>Pseudomonadati</taxon>
        <taxon>Pseudomonadota</taxon>
        <taxon>Alphaproteobacteria</taxon>
        <taxon>Rhodobacterales</taxon>
        <taxon>Paracoccaceae</taxon>
        <taxon>Oceanomicrobium</taxon>
    </lineage>
</organism>
<dbReference type="SUPFAM" id="SSF55920">
    <property type="entry name" value="Creatinase/aminopeptidase"/>
    <property type="match status" value="1"/>
</dbReference>
<dbReference type="InterPro" id="IPR036005">
    <property type="entry name" value="Creatinase/aminopeptidase-like"/>
</dbReference>